<dbReference type="Proteomes" id="UP001595906">
    <property type="component" value="Unassembled WGS sequence"/>
</dbReference>
<dbReference type="RefSeq" id="WP_379014154.1">
    <property type="nucleotide sequence ID" value="NZ_JBHSDC010000022.1"/>
</dbReference>
<evidence type="ECO:0000313" key="2">
    <source>
        <dbReference type="Proteomes" id="UP001595906"/>
    </source>
</evidence>
<name>A0ABV8PXR3_9BACT</name>
<dbReference type="EMBL" id="JBHSDC010000022">
    <property type="protein sequence ID" value="MFC4232339.1"/>
    <property type="molecule type" value="Genomic_DNA"/>
</dbReference>
<organism evidence="1 2">
    <name type="scientific">Parasediminibacterium paludis</name>
    <dbReference type="NCBI Taxonomy" id="908966"/>
    <lineage>
        <taxon>Bacteria</taxon>
        <taxon>Pseudomonadati</taxon>
        <taxon>Bacteroidota</taxon>
        <taxon>Chitinophagia</taxon>
        <taxon>Chitinophagales</taxon>
        <taxon>Chitinophagaceae</taxon>
        <taxon>Parasediminibacterium</taxon>
    </lineage>
</organism>
<gene>
    <name evidence="1" type="ORF">ACFOW1_10585</name>
</gene>
<evidence type="ECO:0000313" key="1">
    <source>
        <dbReference type="EMBL" id="MFC4232339.1"/>
    </source>
</evidence>
<accession>A0ABV8PXR3</accession>
<proteinExistence type="predicted"/>
<reference evidence="2" key="1">
    <citation type="journal article" date="2019" name="Int. J. Syst. Evol. Microbiol.">
        <title>The Global Catalogue of Microorganisms (GCM) 10K type strain sequencing project: providing services to taxonomists for standard genome sequencing and annotation.</title>
        <authorList>
            <consortium name="The Broad Institute Genomics Platform"/>
            <consortium name="The Broad Institute Genome Sequencing Center for Infectious Disease"/>
            <person name="Wu L."/>
            <person name="Ma J."/>
        </authorList>
    </citation>
    <scope>NUCLEOTIDE SEQUENCE [LARGE SCALE GENOMIC DNA]</scope>
    <source>
        <strain evidence="2">CECT 8010</strain>
    </source>
</reference>
<protein>
    <submittedName>
        <fullName evidence="1">Uncharacterized protein</fullName>
    </submittedName>
</protein>
<keyword evidence="2" id="KW-1185">Reference proteome</keyword>
<comment type="caution">
    <text evidence="1">The sequence shown here is derived from an EMBL/GenBank/DDBJ whole genome shotgun (WGS) entry which is preliminary data.</text>
</comment>
<sequence length="168" mass="19605">MGVTIHFEGQLKSNAAYDKVMMTAKTFAESNAMPFSFFEATDKLLQRVKEDEDWDYVGATRGITIQPHEFSDPLLLEFDEHNYLQEYCKTQFADTVTHVKIVQLLQQIQDCFIDLQVIDEGEFWETGDEELLAQHFYNCFLDMEIAMRENPELNGPYRVEDGRIIDLM</sequence>